<proteinExistence type="predicted"/>
<gene>
    <name evidence="5" type="ORF">J2Z66_005389</name>
</gene>
<dbReference type="Pfam" id="PF16126">
    <property type="entry name" value="DUF4838"/>
    <property type="match status" value="1"/>
</dbReference>
<dbReference type="SUPFAM" id="SSF49344">
    <property type="entry name" value="CBD9-like"/>
    <property type="match status" value="1"/>
</dbReference>
<evidence type="ECO:0000313" key="6">
    <source>
        <dbReference type="Proteomes" id="UP001519287"/>
    </source>
</evidence>
<dbReference type="SUPFAM" id="SSF55545">
    <property type="entry name" value="beta-N-acetylhexosaminidase-like domain"/>
    <property type="match status" value="1"/>
</dbReference>
<dbReference type="InterPro" id="IPR029018">
    <property type="entry name" value="Hex-like_dom2"/>
</dbReference>
<dbReference type="Gene3D" id="3.30.379.10">
    <property type="entry name" value="Chitobiase/beta-hexosaminidase domain 2-like"/>
    <property type="match status" value="1"/>
</dbReference>
<keyword evidence="6" id="KW-1185">Reference proteome</keyword>
<evidence type="ECO:0000313" key="5">
    <source>
        <dbReference type="EMBL" id="MBP1993763.1"/>
    </source>
</evidence>
<dbReference type="Gene3D" id="2.60.40.1190">
    <property type="match status" value="1"/>
</dbReference>
<accession>A0ABS4J1V0</accession>
<reference evidence="5 6" key="1">
    <citation type="submission" date="2021-03" db="EMBL/GenBank/DDBJ databases">
        <title>Genomic Encyclopedia of Type Strains, Phase IV (KMG-IV): sequencing the most valuable type-strain genomes for metagenomic binning, comparative biology and taxonomic classification.</title>
        <authorList>
            <person name="Goeker M."/>
        </authorList>
    </citation>
    <scope>NUCLEOTIDE SEQUENCE [LARGE SCALE GENOMIC DNA]</scope>
    <source>
        <strain evidence="5 6">DSM 26048</strain>
    </source>
</reference>
<dbReference type="Proteomes" id="UP001519287">
    <property type="component" value="Unassembled WGS sequence"/>
</dbReference>
<keyword evidence="3" id="KW-0732">Signal</keyword>
<evidence type="ECO:0000256" key="3">
    <source>
        <dbReference type="SAM" id="SignalP"/>
    </source>
</evidence>
<feature type="region of interest" description="Disordered" evidence="2">
    <location>
        <begin position="443"/>
        <end position="493"/>
    </location>
</feature>
<evidence type="ECO:0000256" key="2">
    <source>
        <dbReference type="SAM" id="MobiDB-lite"/>
    </source>
</evidence>
<dbReference type="InterPro" id="IPR032287">
    <property type="entry name" value="DUF4838"/>
</dbReference>
<feature type="domain" description="SLH" evidence="4">
    <location>
        <begin position="109"/>
        <end position="172"/>
    </location>
</feature>
<dbReference type="PANTHER" id="PTHR43308:SF5">
    <property type="entry name" value="S-LAYER PROTEIN _ PEPTIDOGLYCAN ENDO-BETA-N-ACETYLGLUCOSAMINIDASE"/>
    <property type="match status" value="1"/>
</dbReference>
<dbReference type="RefSeq" id="WP_209975648.1">
    <property type="nucleotide sequence ID" value="NZ_JAGGLB010000021.1"/>
</dbReference>
<evidence type="ECO:0000256" key="1">
    <source>
        <dbReference type="ARBA" id="ARBA00022801"/>
    </source>
</evidence>
<evidence type="ECO:0000259" key="4">
    <source>
        <dbReference type="PROSITE" id="PS51272"/>
    </source>
</evidence>
<keyword evidence="1" id="KW-0378">Hydrolase</keyword>
<dbReference type="InterPro" id="IPR001119">
    <property type="entry name" value="SLH_dom"/>
</dbReference>
<protein>
    <recommendedName>
        <fullName evidence="4">SLH domain-containing protein</fullName>
    </recommendedName>
</protein>
<dbReference type="Gene3D" id="2.60.120.260">
    <property type="entry name" value="Galactose-binding domain-like"/>
    <property type="match status" value="4"/>
</dbReference>
<comment type="caution">
    <text evidence="5">The sequence shown here is derived from an EMBL/GenBank/DDBJ whole genome shotgun (WGS) entry which is preliminary data.</text>
</comment>
<feature type="compositionally biased region" description="Low complexity" evidence="2">
    <location>
        <begin position="466"/>
        <end position="487"/>
    </location>
</feature>
<dbReference type="PROSITE" id="PS51272">
    <property type="entry name" value="SLH"/>
    <property type="match status" value="3"/>
</dbReference>
<feature type="domain" description="SLH" evidence="4">
    <location>
        <begin position="173"/>
        <end position="236"/>
    </location>
</feature>
<name>A0ABS4J1V0_9BACL</name>
<feature type="domain" description="SLH" evidence="4">
    <location>
        <begin position="50"/>
        <end position="108"/>
    </location>
</feature>
<sequence>MKTKKYSQKCMAVLVAFCLLFTSFQHVLAANNTQIDASVNASGDTAALNAAPINLSDVNGHWAGEQVQEWLDLGRIQGYPDGMFKPDNPITRGEFIALVNRSFAFQDKSSISFTDLKAADWEYEEIAKAVKAGYVEGYPDGTIGSKRQISRLEASVMIVRLLKLNGQADNNLAATFSDFKQMAKWGQAAVGIAAAEQIMSGYEDGSFRPTAPITRAETVVSLNRALTPRTYEKAGVYGPTAEKEIVSRDVVVNTAGVTLRNMTITGNLLLAEGISEGDVTLNNVTVQGITTVNGGGKNSVHFRDSTLETVIVDKRSGTVRVIVEGSTIIATITVKSSTMLETADLTGQGFREVSLSDALPVDAQVTLKGSFETVNVLAKGLKLEIPQGSVKLLHVFEKATNVNLDTGNDAVIVLLILDAVIKVFGQGTIESVTIGEKAKASTFEKQPLKKDGAGVSSSNGGGGNSGSSTPTATPAATPTATPTVTPTPTDPGLRIVENGLSQAVIVIDPNATAKVTSAAATLAEYVFKSTSATLPVLTMSELTASGSQYDGDVRIYVGSSDPGSQVTVTAALQDMKDDGFVIMPHENTISIIGPTDWGTTFGVNEFLEHYVGVRWLLPGPDGYDVPLHSTIDVSQEIIRDEPKGISRSFFYLTTPENAEWGLRNGIHDNIQFHHNMATLFDPEDLDLKQHPEYYVDNEIPTHWYDWQPCYNDTTAAVASQRIKAFFAANPDATSYSLGINDSERYCAADKALAGGKLNSSGFLDMSDVYYPWVNKVVEAVLADERYEDKYFGLLAYWHMYEPPTNVQLNSHVIPYITDDRMSWGDPALAGKGKQLVEAWGDAASNIGWYEYLYGSPYNVPRVYMNRMAENYKYAQDNGVIAHVAEIYPNFAEGPKPWISVKLQWDADQDVNVLLNEWYTSAVGPDAAADLKAYYDLWENFWNIRIFESAWYKRWKESDPRSNFMRFDQPDYLEAVTKEDITESRRLLEQVVIKAQTSKQKIRAEKLLRGFEFYEASALSFPKTTPVDAPKNNPEALVMLNDIKKSYEMVKKRFILPTAFAGDPILNLPSAPPKAGGTWDGVQNVLITALQSYIATHPEDVVISEGLNLFLDSLNKSNFSANAVKTTASKDRILQSLDFSKGPWVDAEPVSDFMVMGTKIDIPNKTNLYLLWDDVNLYVGYENFDSNMSGMTVSTSAPNYWWNSGADDSVETYFTANPDVSFKGFFSNPKDVKFSYQKIGLGEPSPNPGEVWETNSIIKSDRWNTVQVIPFANIGVDPNAATELKGFFLRNYHAQTWFLGWGGGYPWKPEYFKPIHLVESNNLVLDSSFETGEENDLSLSSNWWYWGDENAAEPGKRTMEIKRSGNYSFDVGSPTHAGLVQNVPVTGGKHKFIMYYNVPQGSETTGSIQVVGTVNNAVGGPPLTTIVSDATPVSTSGNGQWVKYEFEFEIQPDYDGVQPHNLNLTVVLRDFQLGKKLYVDDIAIYKLPDYSVEAQLDAVNVQFNDTFLQAPDIAKFTVERQINDQAVMTVTPSAIVWDSATHKATLTVPVIPTSSEKQSVWYFLSYDNGTVVESLPFVIAAEGGLTNLVKNSSFESGDNLDLSVTPNWWYWGDENAAEPGTRTTEIKRSGHYSFDAGSPTHAGLVQNIPVISGKHKFIMYYNVPQGSGTTGSIQVVGTVNNEVGGPALATFVSEATQVSTSGNGQWIKYEYEFEIQPDYSGVQPHNLNVTVVLRDFQLGRKLYIDDITVYKLSDPDYSVQAKNGMIDVLFNDTFQQAPDITKFKVQKQVNGQAAVSVTPSAIVWDSATHKATLTVPVIPESSEEQSVVYLVSYDSGVISASLPFVISATVEGGFTNLIVNASFESGNAADLSVTPNWWYWGDEEIAEPGKRTTEIKHTGDYSFDVGSPTHAGLVQDVPVTSGKHKFIMYYNVPQGSGTTGSIQVVGTVNNEIGGPALATFVSEATQVSTSGNGQWVKYEYEFEIQPDYSGVQPHNLNVTVVLRDFQLGKKLYIDDIAIYKLPEYSVQAQTGTINVLFDDTLLQTPDMSKFTVQLQINSHAAVSVSPTAIVWDSATHKATLTVPVIPGSSEEQSVVYLVSYDAGAVRESVPFVIAIEDGMTNLIVNSSFESGDAVDLSITPNWWYWGANPADPGKRTTEIKRSGSYSFEVGSPSQAGLVQNVPVTSGKYKFIMHYYVPQGSVTLGSFRLDGTVSNEVGGTPLANIFTDKTPVSTSENGQWVKYESEFEIQPDYLGVQPHNYNLTVVLYDFQSGEKLYIDDIAIYKLVN</sequence>
<dbReference type="Pfam" id="PF00395">
    <property type="entry name" value="SLH"/>
    <property type="match status" value="3"/>
</dbReference>
<dbReference type="EMBL" id="JAGGLB010000021">
    <property type="protein sequence ID" value="MBP1993763.1"/>
    <property type="molecule type" value="Genomic_DNA"/>
</dbReference>
<dbReference type="InterPro" id="IPR051465">
    <property type="entry name" value="Cell_Envelope_Struct_Comp"/>
</dbReference>
<dbReference type="PANTHER" id="PTHR43308">
    <property type="entry name" value="OUTER MEMBRANE PROTEIN ALPHA-RELATED"/>
    <property type="match status" value="1"/>
</dbReference>
<feature type="chain" id="PRO_5047368747" description="SLH domain-containing protein" evidence="3">
    <location>
        <begin position="30"/>
        <end position="2286"/>
    </location>
</feature>
<organism evidence="5 6">
    <name type="scientific">Paenibacillus eucommiae</name>
    <dbReference type="NCBI Taxonomy" id="1355755"/>
    <lineage>
        <taxon>Bacteria</taxon>
        <taxon>Bacillati</taxon>
        <taxon>Bacillota</taxon>
        <taxon>Bacilli</taxon>
        <taxon>Bacillales</taxon>
        <taxon>Paenibacillaceae</taxon>
        <taxon>Paenibacillus</taxon>
    </lineage>
</organism>
<feature type="signal peptide" evidence="3">
    <location>
        <begin position="1"/>
        <end position="29"/>
    </location>
</feature>